<dbReference type="Pfam" id="PF00512">
    <property type="entry name" value="HisKA"/>
    <property type="match status" value="1"/>
</dbReference>
<comment type="catalytic activity">
    <reaction evidence="1">
        <text>ATP + protein L-histidine = ADP + protein N-phospho-L-histidine.</text>
        <dbReference type="EC" id="2.7.13.3"/>
    </reaction>
</comment>
<feature type="transmembrane region" description="Helical" evidence="12">
    <location>
        <begin position="12"/>
        <end position="31"/>
    </location>
</feature>
<dbReference type="CDD" id="cd00156">
    <property type="entry name" value="REC"/>
    <property type="match status" value="1"/>
</dbReference>
<dbReference type="SMART" id="SM00448">
    <property type="entry name" value="REC"/>
    <property type="match status" value="1"/>
</dbReference>
<dbReference type="PROSITE" id="PS50110">
    <property type="entry name" value="RESPONSE_REGULATORY"/>
    <property type="match status" value="1"/>
</dbReference>
<evidence type="ECO:0000256" key="2">
    <source>
        <dbReference type="ARBA" id="ARBA00004141"/>
    </source>
</evidence>
<keyword evidence="5 11" id="KW-0597">Phosphoprotein</keyword>
<feature type="domain" description="Response regulatory" evidence="14">
    <location>
        <begin position="1015"/>
        <end position="1127"/>
    </location>
</feature>
<evidence type="ECO:0000256" key="3">
    <source>
        <dbReference type="ARBA" id="ARBA00006434"/>
    </source>
</evidence>
<feature type="transmembrane region" description="Helical" evidence="12">
    <location>
        <begin position="51"/>
        <end position="73"/>
    </location>
</feature>
<dbReference type="CDD" id="cd00130">
    <property type="entry name" value="PAS"/>
    <property type="match status" value="1"/>
</dbReference>
<dbReference type="InterPro" id="IPR003661">
    <property type="entry name" value="HisK_dim/P_dom"/>
</dbReference>
<dbReference type="SUPFAM" id="SSF55785">
    <property type="entry name" value="PYP-like sensor domain (PAS domain)"/>
    <property type="match status" value="1"/>
</dbReference>
<accession>A0A419R3V5</accession>
<name>A0A419R3V5_9SPHN</name>
<dbReference type="Proteomes" id="UP000284322">
    <property type="component" value="Unassembled WGS sequence"/>
</dbReference>
<keyword evidence="7 12" id="KW-0812">Transmembrane</keyword>
<dbReference type="PROSITE" id="PS50283">
    <property type="entry name" value="NA_SOLUT_SYMP_3"/>
    <property type="match status" value="1"/>
</dbReference>
<evidence type="ECO:0000256" key="7">
    <source>
        <dbReference type="ARBA" id="ARBA00022692"/>
    </source>
</evidence>
<dbReference type="EMBL" id="RAHJ01000014">
    <property type="protein sequence ID" value="RJX69215.1"/>
    <property type="molecule type" value="Genomic_DNA"/>
</dbReference>
<dbReference type="GO" id="GO:0005886">
    <property type="term" value="C:plasma membrane"/>
    <property type="evidence" value="ECO:0007669"/>
    <property type="project" value="TreeGrafter"/>
</dbReference>
<comment type="caution">
    <text evidence="15">The sequence shown here is derived from an EMBL/GenBank/DDBJ whole genome shotgun (WGS) entry which is preliminary data.</text>
</comment>
<keyword evidence="10 12" id="KW-0472">Membrane</keyword>
<evidence type="ECO:0000313" key="15">
    <source>
        <dbReference type="EMBL" id="RJX69215.1"/>
    </source>
</evidence>
<evidence type="ECO:0000256" key="4">
    <source>
        <dbReference type="ARBA" id="ARBA00012438"/>
    </source>
</evidence>
<feature type="domain" description="Histidine kinase" evidence="13">
    <location>
        <begin position="778"/>
        <end position="993"/>
    </location>
</feature>
<dbReference type="EC" id="2.7.13.3" evidence="4"/>
<feature type="modified residue" description="4-aspartylphosphate" evidence="11">
    <location>
        <position position="1061"/>
    </location>
</feature>
<feature type="transmembrane region" description="Helical" evidence="12">
    <location>
        <begin position="163"/>
        <end position="186"/>
    </location>
</feature>
<reference evidence="15 16" key="1">
    <citation type="submission" date="2018-09" db="EMBL/GenBank/DDBJ databases">
        <title>Altererythrobacter sp.Ery1 and Ery12, the genome sequencing of novel strains in genus Alterythrobacter.</title>
        <authorList>
            <person name="Cheng H."/>
            <person name="Wu Y.-H."/>
            <person name="Fang C."/>
            <person name="Xu X.-W."/>
        </authorList>
    </citation>
    <scope>NUCLEOTIDE SEQUENCE [LARGE SCALE GENOMIC DNA]</scope>
    <source>
        <strain evidence="15 16">Ery12</strain>
    </source>
</reference>
<dbReference type="CDD" id="cd00082">
    <property type="entry name" value="HisKA"/>
    <property type="match status" value="1"/>
</dbReference>
<proteinExistence type="inferred from homology"/>
<feature type="transmembrane region" description="Helical" evidence="12">
    <location>
        <begin position="389"/>
        <end position="407"/>
    </location>
</feature>
<feature type="transmembrane region" description="Helical" evidence="12">
    <location>
        <begin position="125"/>
        <end position="143"/>
    </location>
</feature>
<dbReference type="InterPro" id="IPR036890">
    <property type="entry name" value="HATPase_C_sf"/>
</dbReference>
<dbReference type="Pfam" id="PF02518">
    <property type="entry name" value="HATPase_c"/>
    <property type="match status" value="1"/>
</dbReference>
<dbReference type="InterPro" id="IPR011006">
    <property type="entry name" value="CheY-like_superfamily"/>
</dbReference>
<dbReference type="CDD" id="cd00075">
    <property type="entry name" value="HATPase"/>
    <property type="match status" value="1"/>
</dbReference>
<keyword evidence="9 12" id="KW-1133">Transmembrane helix</keyword>
<feature type="transmembrane region" description="Helical" evidence="12">
    <location>
        <begin position="248"/>
        <end position="265"/>
    </location>
</feature>
<dbReference type="AlphaFoldDB" id="A0A419R3V5"/>
<sequence length="1128" mass="121996">MRKGDGGAQPMMGWYVPVIVAVLYAATLFWLAHAADGPSLSRFADRHTRFVFGLALAVYCTSWTFFGAVGTAVSAGLQFLPIYLGPIIMFALFPGFVERVLQVGKAQHSTSIADFLSARYGKSSWVAALVTMTALFGAVPYMALQLKSVSQTLAALSPGIDAYLSDGGTGLAVAGSMAAFAVLFGTERLDLTQHNRGMVLAIAMEAVVKFVAIAAVAIFAIAMLVENSSRAEVVDAARQQFSFSQIDSRFVVLTFLGAMAVLCLPRQFHMLVVEARADRMQGAMRWLFPSYLALICVAVVPVVLAGRMLMDHTASADMLMIDLPLEFDAHTLALLAFIGGFSASTGMVVVTSIALSGMVTNDLIVPTFFGDRLRQPGDVRDIGRKLIPIRRASIVVLLAAAWLYGRAASDATLAGLGEIAFAGAAQFAPGLLLGFFWRWANKTGMIAGLAGGCIAWLVLLALPVFGPELVSIRLTDDPLVSGMIISLTINLSLFVLFSLAGEDSLVDRVQAMAFIERDGASAAPDLIDTRAQVADFRLLLSQFLGERQAREALNSLRLETGRPYRDTDRADGALADKSERLISAILGASSAEALIQSTIEGDPVALERVVAMFDETSQRLQFGAGLLQIAIENIDQGISVVDDDLRLVAWNTRYVDMFHYPTELVEPGRPIADLLRYNMRVLGFEPSSIEGEIAKRLAHLRAGKRHSTERVLPDGRVLRVLGNAAPGGGYVTTYTDITADRVAEQALEAKVYERTQQLVEANSALEAATRSKTRFLAAASHDLVQPMNAARLFAGALAERMDHGEAQARDRQLLEQIDRSILTADRLLRALLDISRLDGGSVTLKRTRFSLDRAFADVANEFEVQSRAKGLDLRVIPSGLWLETDRGLFISVLQNLVTNALRYTDSGKVLVGALRRGRKVEIVVADTGPGIDPADRHRIFDEFTRLHPDRDGDGLGLGLAIVQRIATMLGTVVQLKSEPGRGSRFSFRIDWTEPAQPEAQPVEIHPASPVRAGVPVLCIDNDPASREAMAALLERWGFTIVAANHPDDVDPAFRPALLVLDYRLDDGLTGDVASEILAARWGELPPAILLTAEETEETERAAARIGAQRMIKPASPAALRALVNSLVQ</sequence>
<dbReference type="SMART" id="SM00387">
    <property type="entry name" value="HATPase_c"/>
    <property type="match status" value="1"/>
</dbReference>
<dbReference type="GO" id="GO:0000155">
    <property type="term" value="F:phosphorelay sensor kinase activity"/>
    <property type="evidence" value="ECO:0007669"/>
    <property type="project" value="InterPro"/>
</dbReference>
<evidence type="ECO:0000256" key="5">
    <source>
        <dbReference type="ARBA" id="ARBA00022553"/>
    </source>
</evidence>
<dbReference type="Gene3D" id="1.20.1730.10">
    <property type="entry name" value="Sodium/glucose cotransporter"/>
    <property type="match status" value="1"/>
</dbReference>
<evidence type="ECO:0000256" key="8">
    <source>
        <dbReference type="ARBA" id="ARBA00022777"/>
    </source>
</evidence>
<evidence type="ECO:0000256" key="9">
    <source>
        <dbReference type="ARBA" id="ARBA00022989"/>
    </source>
</evidence>
<dbReference type="GO" id="GO:0009927">
    <property type="term" value="F:histidine phosphotransfer kinase activity"/>
    <property type="evidence" value="ECO:0007669"/>
    <property type="project" value="TreeGrafter"/>
</dbReference>
<dbReference type="PRINTS" id="PR00344">
    <property type="entry name" value="BCTRLSENSOR"/>
</dbReference>
<keyword evidence="16" id="KW-1185">Reference proteome</keyword>
<comment type="subcellular location">
    <subcellularLocation>
        <location evidence="2">Membrane</location>
        <topology evidence="2">Multi-pass membrane protein</topology>
    </subcellularLocation>
</comment>
<dbReference type="SUPFAM" id="SSF52172">
    <property type="entry name" value="CheY-like"/>
    <property type="match status" value="1"/>
</dbReference>
<dbReference type="PANTHER" id="PTHR43047">
    <property type="entry name" value="TWO-COMPONENT HISTIDINE PROTEIN KINASE"/>
    <property type="match status" value="1"/>
</dbReference>
<dbReference type="InterPro" id="IPR036097">
    <property type="entry name" value="HisK_dim/P_sf"/>
</dbReference>
<dbReference type="SUPFAM" id="SSF55874">
    <property type="entry name" value="ATPase domain of HSP90 chaperone/DNA topoisomerase II/histidine kinase"/>
    <property type="match status" value="1"/>
</dbReference>
<evidence type="ECO:0000256" key="1">
    <source>
        <dbReference type="ARBA" id="ARBA00000085"/>
    </source>
</evidence>
<protein>
    <recommendedName>
        <fullName evidence="4">histidine kinase</fullName>
        <ecNumber evidence="4">2.7.13.3</ecNumber>
    </recommendedName>
</protein>
<dbReference type="InterPro" id="IPR003594">
    <property type="entry name" value="HATPase_dom"/>
</dbReference>
<dbReference type="Gene3D" id="3.30.450.20">
    <property type="entry name" value="PAS domain"/>
    <property type="match status" value="1"/>
</dbReference>
<dbReference type="InterPro" id="IPR000014">
    <property type="entry name" value="PAS"/>
</dbReference>
<dbReference type="Pfam" id="PF12860">
    <property type="entry name" value="PAS_7"/>
    <property type="match status" value="1"/>
</dbReference>
<dbReference type="PANTHER" id="PTHR43047:SF9">
    <property type="entry name" value="HISTIDINE KINASE"/>
    <property type="match status" value="1"/>
</dbReference>
<evidence type="ECO:0000259" key="13">
    <source>
        <dbReference type="PROSITE" id="PS50109"/>
    </source>
</evidence>
<dbReference type="InterPro" id="IPR004358">
    <property type="entry name" value="Sig_transdc_His_kin-like_C"/>
</dbReference>
<evidence type="ECO:0000259" key="14">
    <source>
        <dbReference type="PROSITE" id="PS50110"/>
    </source>
</evidence>
<evidence type="ECO:0000256" key="10">
    <source>
        <dbReference type="ARBA" id="ARBA00023136"/>
    </source>
</evidence>
<evidence type="ECO:0000313" key="16">
    <source>
        <dbReference type="Proteomes" id="UP000284322"/>
    </source>
</evidence>
<dbReference type="InterPro" id="IPR035965">
    <property type="entry name" value="PAS-like_dom_sf"/>
</dbReference>
<dbReference type="Gene3D" id="3.30.565.10">
    <property type="entry name" value="Histidine kinase-like ATPase, C-terminal domain"/>
    <property type="match status" value="1"/>
</dbReference>
<feature type="transmembrane region" description="Helical" evidence="12">
    <location>
        <begin position="419"/>
        <end position="437"/>
    </location>
</feature>
<dbReference type="Gene3D" id="1.10.287.130">
    <property type="match status" value="1"/>
</dbReference>
<feature type="transmembrane region" description="Helical" evidence="12">
    <location>
        <begin position="79"/>
        <end position="97"/>
    </location>
</feature>
<comment type="similarity">
    <text evidence="3">Belongs to the sodium:solute symporter (SSF) (TC 2.A.21) family.</text>
</comment>
<dbReference type="InterPro" id="IPR005467">
    <property type="entry name" value="His_kinase_dom"/>
</dbReference>
<organism evidence="15 16">
    <name type="scientific">Tsuneonella suprasediminis</name>
    <dbReference type="NCBI Taxonomy" id="2306996"/>
    <lineage>
        <taxon>Bacteria</taxon>
        <taxon>Pseudomonadati</taxon>
        <taxon>Pseudomonadota</taxon>
        <taxon>Alphaproteobacteria</taxon>
        <taxon>Sphingomonadales</taxon>
        <taxon>Erythrobacteraceae</taxon>
        <taxon>Tsuneonella</taxon>
    </lineage>
</organism>
<evidence type="ECO:0000256" key="11">
    <source>
        <dbReference type="PROSITE-ProRule" id="PRU00169"/>
    </source>
</evidence>
<dbReference type="Pfam" id="PF00072">
    <property type="entry name" value="Response_reg"/>
    <property type="match status" value="1"/>
</dbReference>
<dbReference type="SUPFAM" id="SSF47384">
    <property type="entry name" value="Homodimeric domain of signal transducing histidine kinase"/>
    <property type="match status" value="1"/>
</dbReference>
<dbReference type="PROSITE" id="PS50109">
    <property type="entry name" value="HIS_KIN"/>
    <property type="match status" value="1"/>
</dbReference>
<keyword evidence="6" id="KW-0808">Transferase</keyword>
<feature type="transmembrane region" description="Helical" evidence="12">
    <location>
        <begin position="198"/>
        <end position="225"/>
    </location>
</feature>
<feature type="transmembrane region" description="Helical" evidence="12">
    <location>
        <begin position="286"/>
        <end position="309"/>
    </location>
</feature>
<evidence type="ECO:0000256" key="6">
    <source>
        <dbReference type="ARBA" id="ARBA00022679"/>
    </source>
</evidence>
<dbReference type="InterPro" id="IPR001789">
    <property type="entry name" value="Sig_transdc_resp-reg_receiver"/>
</dbReference>
<dbReference type="InterPro" id="IPR001734">
    <property type="entry name" value="Na/solute_symporter"/>
</dbReference>
<dbReference type="GO" id="GO:0022857">
    <property type="term" value="F:transmembrane transporter activity"/>
    <property type="evidence" value="ECO:0007669"/>
    <property type="project" value="InterPro"/>
</dbReference>
<keyword evidence="8" id="KW-0418">Kinase</keyword>
<feature type="transmembrane region" description="Helical" evidence="12">
    <location>
        <begin position="444"/>
        <end position="466"/>
    </location>
</feature>
<dbReference type="InterPro" id="IPR038377">
    <property type="entry name" value="Na/Glc_symporter_sf"/>
</dbReference>
<evidence type="ECO:0000256" key="12">
    <source>
        <dbReference type="SAM" id="Phobius"/>
    </source>
</evidence>
<gene>
    <name evidence="15" type="ORF">D6858_04880</name>
</gene>
<feature type="transmembrane region" description="Helical" evidence="12">
    <location>
        <begin position="329"/>
        <end position="355"/>
    </location>
</feature>
<dbReference type="Gene3D" id="3.40.50.2300">
    <property type="match status" value="1"/>
</dbReference>
<dbReference type="SMART" id="SM00388">
    <property type="entry name" value="HisKA"/>
    <property type="match status" value="1"/>
</dbReference>